<dbReference type="EMBL" id="JARBJD010000014">
    <property type="protein sequence ID" value="KAK2961780.1"/>
    <property type="molecule type" value="Genomic_DNA"/>
</dbReference>
<evidence type="ECO:0000259" key="1">
    <source>
        <dbReference type="Pfam" id="PF03184"/>
    </source>
</evidence>
<dbReference type="PANTHER" id="PTHR19303">
    <property type="entry name" value="TRANSPOSON"/>
    <property type="match status" value="1"/>
</dbReference>
<dbReference type="InterPro" id="IPR004875">
    <property type="entry name" value="DDE_SF_endonuclease_dom"/>
</dbReference>
<feature type="domain" description="DDE-1" evidence="1">
    <location>
        <begin position="234"/>
        <end position="337"/>
    </location>
</feature>
<dbReference type="Pfam" id="PF03184">
    <property type="entry name" value="DDE_1"/>
    <property type="match status" value="1"/>
</dbReference>
<protein>
    <recommendedName>
        <fullName evidence="1">DDE-1 domain-containing protein</fullName>
    </recommendedName>
</protein>
<organism evidence="2 3">
    <name type="scientific">Blattamonas nauphoetae</name>
    <dbReference type="NCBI Taxonomy" id="2049346"/>
    <lineage>
        <taxon>Eukaryota</taxon>
        <taxon>Metamonada</taxon>
        <taxon>Preaxostyla</taxon>
        <taxon>Oxymonadida</taxon>
        <taxon>Blattamonas</taxon>
    </lineage>
</organism>
<evidence type="ECO:0000313" key="3">
    <source>
        <dbReference type="Proteomes" id="UP001281761"/>
    </source>
</evidence>
<accession>A0ABQ9YDD3</accession>
<dbReference type="PANTHER" id="PTHR19303:SF74">
    <property type="entry name" value="POGO TRANSPOSABLE ELEMENT WITH KRAB DOMAIN"/>
    <property type="match status" value="1"/>
</dbReference>
<evidence type="ECO:0000313" key="2">
    <source>
        <dbReference type="EMBL" id="KAK2961780.1"/>
    </source>
</evidence>
<reference evidence="2 3" key="1">
    <citation type="journal article" date="2022" name="bioRxiv">
        <title>Genomics of Preaxostyla Flagellates Illuminates Evolutionary Transitions and the Path Towards Mitochondrial Loss.</title>
        <authorList>
            <person name="Novak L.V.F."/>
            <person name="Treitli S.C."/>
            <person name="Pyrih J."/>
            <person name="Halakuc P."/>
            <person name="Pipaliya S.V."/>
            <person name="Vacek V."/>
            <person name="Brzon O."/>
            <person name="Soukal P."/>
            <person name="Eme L."/>
            <person name="Dacks J.B."/>
            <person name="Karnkowska A."/>
            <person name="Elias M."/>
            <person name="Hampl V."/>
        </authorList>
    </citation>
    <scope>NUCLEOTIDE SEQUENCE [LARGE SCALE GENOMIC DNA]</scope>
    <source>
        <strain evidence="2">NAU3</strain>
        <tissue evidence="2">Gut</tissue>
    </source>
</reference>
<dbReference type="Proteomes" id="UP001281761">
    <property type="component" value="Unassembled WGS sequence"/>
</dbReference>
<gene>
    <name evidence="2" type="ORF">BLNAU_3217</name>
</gene>
<dbReference type="InterPro" id="IPR050863">
    <property type="entry name" value="CenT-Element_Derived"/>
</dbReference>
<comment type="caution">
    <text evidence="2">The sequence shown here is derived from an EMBL/GenBank/DDBJ whole genome shotgun (WGS) entry which is preliminary data.</text>
</comment>
<keyword evidence="3" id="KW-1185">Reference proteome</keyword>
<proteinExistence type="predicted"/>
<name>A0ABQ9YDD3_9EUKA</name>
<sequence>MPKVGIGKKRKLTEPWSRGIVRKNLERRKKIQQRLRQQIDLKKKAELEGRQPHQNCRPKILTEVEEEELVSILVNGRDGFPAPTDKDVGPLAHSIRQKHRPLTPDVREPPSPEWARLFRLRHSELRLIKPTFFDKYRLFQTTSDTILPFLGNVREKIKNEAYHPALILNLDETSCRIKGTSKSGRVVSSKTKFLPALQKMPLHHLTCLFIVQSNGWHIPSHMILPSYYKTETIEKYYNPNMHIHFSNKGWMTKELFHSIMMDSVLPCLTDLRAKLTQNDQARILILLDGHGSRLNLDLWGEFYKNRVDVVCIPAHTSHVVQPLDRAPNAVFKRRLRGAPPAPGLRTLATDLQPFLDGITDCVEEALLPSVIRAGFRNAGVTSGDLDHLNWLPTQAEVVEKNGITYNQPSFSLSGKTLTCPFFRDEWTTMNQKRQRTKKKDEKKTDKPRVEIDFDDDEVSDVVVTIYTRRSTDGVIELSDSDEESDHYHLRASHQMRQPSQITKDFVGDVADILGLDLSDDESESISEFMEVE</sequence>